<protein>
    <submittedName>
        <fullName evidence="1">Uncharacterized protein</fullName>
    </submittedName>
</protein>
<dbReference type="Proteomes" id="UP000194911">
    <property type="component" value="Unassembled WGS sequence"/>
</dbReference>
<reference evidence="1 2" key="1">
    <citation type="submission" date="2016-10" db="EMBL/GenBank/DDBJ databases">
        <title>Comparative genomics of Bacillus thuringiensis reveals a path to pathogens against multiple invertebrate hosts.</title>
        <authorList>
            <person name="Zheng J."/>
            <person name="Gao Q."/>
            <person name="Liu H."/>
            <person name="Peng D."/>
            <person name="Ruan L."/>
            <person name="Sun M."/>
        </authorList>
    </citation>
    <scope>NUCLEOTIDE SEQUENCE [LARGE SCALE GENOMIC DNA]</scope>
    <source>
        <strain evidence="1">BGSC 4CE1</strain>
    </source>
</reference>
<gene>
    <name evidence="1" type="ORF">BK749_02850</name>
</gene>
<evidence type="ECO:0000313" key="2">
    <source>
        <dbReference type="Proteomes" id="UP000194911"/>
    </source>
</evidence>
<evidence type="ECO:0000313" key="1">
    <source>
        <dbReference type="EMBL" id="OTY79776.1"/>
    </source>
</evidence>
<accession>A0A243D1I1</accession>
<dbReference type="EMBL" id="NFDQ01000014">
    <property type="protein sequence ID" value="OTY79776.1"/>
    <property type="molecule type" value="Genomic_DNA"/>
</dbReference>
<organism evidence="1 2">
    <name type="scientific">Bacillus thuringiensis serovar vazensis</name>
    <dbReference type="NCBI Taxonomy" id="180867"/>
    <lineage>
        <taxon>Bacteria</taxon>
        <taxon>Bacillati</taxon>
        <taxon>Bacillota</taxon>
        <taxon>Bacilli</taxon>
        <taxon>Bacillales</taxon>
        <taxon>Bacillaceae</taxon>
        <taxon>Bacillus</taxon>
        <taxon>Bacillus cereus group</taxon>
    </lineage>
</organism>
<comment type="caution">
    <text evidence="1">The sequence shown here is derived from an EMBL/GenBank/DDBJ whole genome shotgun (WGS) entry which is preliminary data.</text>
</comment>
<dbReference type="AlphaFoldDB" id="A0A243D1I1"/>
<proteinExistence type="predicted"/>
<sequence length="72" mass="8410">MKKKSPIYIGLFFAICKVHHIRYKLALIRVPSHIHQLKNSELPQNKKMHFLLQVNTKFRSEGTKKLSLIVIG</sequence>
<name>A0A243D1I1_BACTU</name>